<evidence type="ECO:0008006" key="3">
    <source>
        <dbReference type="Google" id="ProtNLM"/>
    </source>
</evidence>
<comment type="caution">
    <text evidence="1">The sequence shown here is derived from an EMBL/GenBank/DDBJ whole genome shotgun (WGS) entry which is preliminary data.</text>
</comment>
<name>A0A1F6EFX7_9BACT</name>
<protein>
    <recommendedName>
        <fullName evidence="3">Serine protease</fullName>
    </recommendedName>
</protein>
<dbReference type="Proteomes" id="UP000177306">
    <property type="component" value="Unassembled WGS sequence"/>
</dbReference>
<dbReference type="InterPro" id="IPR009003">
    <property type="entry name" value="Peptidase_S1_PA"/>
</dbReference>
<sequence length="364" mass="38655">MMFVVLAFLSEDTILDAPDLFYKKQQPNISQAATPVVTLPAETLEEPVLVQETVELPSPSQEEAGKTPQIQDIPSNESFYPFPPASLETLNVNARAALVNILCKTSGGILRPISGSGVIIDPSGVILTNAHVAQYVLLASSQMVDLSCIMRTGSPAMGTWMADVLYIPSAWVAEHAEDIRKTRPLGTGEHDYALLLITGMANGSPLPSVFPYLPVETRSISRVDDRALLAAYPAEFSGGNATQNTLSASSAVTTIKELLTFYENTVDLISFGGVVLAQSGSSGGAVVNEWGLLVGIISTTSDGETTADRDLRAITTSYVNRSLVASTGTTLGEILNKDVTAETAAFMQTKGKVFAQLIVDQLAQ</sequence>
<dbReference type="AlphaFoldDB" id="A0A1F6EFX7"/>
<dbReference type="SUPFAM" id="SSF50494">
    <property type="entry name" value="Trypsin-like serine proteases"/>
    <property type="match status" value="1"/>
</dbReference>
<accession>A0A1F6EFX7</accession>
<evidence type="ECO:0000313" key="1">
    <source>
        <dbReference type="EMBL" id="OGG72547.1"/>
    </source>
</evidence>
<dbReference type="Pfam" id="PF13365">
    <property type="entry name" value="Trypsin_2"/>
    <property type="match status" value="1"/>
</dbReference>
<dbReference type="EMBL" id="MFLY01000044">
    <property type="protein sequence ID" value="OGG72547.1"/>
    <property type="molecule type" value="Genomic_DNA"/>
</dbReference>
<proteinExistence type="predicted"/>
<gene>
    <name evidence="1" type="ORF">A3A38_02045</name>
</gene>
<evidence type="ECO:0000313" key="2">
    <source>
        <dbReference type="Proteomes" id="UP000177306"/>
    </source>
</evidence>
<dbReference type="Gene3D" id="2.40.10.120">
    <property type="match status" value="1"/>
</dbReference>
<reference evidence="1 2" key="1">
    <citation type="journal article" date="2016" name="Nat. Commun.">
        <title>Thousands of microbial genomes shed light on interconnected biogeochemical processes in an aquifer system.</title>
        <authorList>
            <person name="Anantharaman K."/>
            <person name="Brown C.T."/>
            <person name="Hug L.A."/>
            <person name="Sharon I."/>
            <person name="Castelle C.J."/>
            <person name="Probst A.J."/>
            <person name="Thomas B.C."/>
            <person name="Singh A."/>
            <person name="Wilkins M.J."/>
            <person name="Karaoz U."/>
            <person name="Brodie E.L."/>
            <person name="Williams K.H."/>
            <person name="Hubbard S.S."/>
            <person name="Banfield J.F."/>
        </authorList>
    </citation>
    <scope>NUCLEOTIDE SEQUENCE [LARGE SCALE GENOMIC DNA]</scope>
</reference>
<organism evidence="1 2">
    <name type="scientific">Candidatus Kaiserbacteria bacterium RIFCSPLOWO2_01_FULL_53_17</name>
    <dbReference type="NCBI Taxonomy" id="1798511"/>
    <lineage>
        <taxon>Bacteria</taxon>
        <taxon>Candidatus Kaiseribacteriota</taxon>
    </lineage>
</organism>